<evidence type="ECO:0000256" key="2">
    <source>
        <dbReference type="ARBA" id="ARBA00022917"/>
    </source>
</evidence>
<evidence type="ECO:0000313" key="7">
    <source>
        <dbReference type="Proteomes" id="UP001189429"/>
    </source>
</evidence>
<dbReference type="InterPro" id="IPR014721">
    <property type="entry name" value="Ribsml_uS5_D2-typ_fold_subgr"/>
</dbReference>
<proteinExistence type="predicted"/>
<feature type="region of interest" description="Disordered" evidence="4">
    <location>
        <begin position="51"/>
        <end position="70"/>
    </location>
</feature>
<evidence type="ECO:0000256" key="1">
    <source>
        <dbReference type="ARBA" id="ARBA00022741"/>
    </source>
</evidence>
<dbReference type="EMBL" id="CAUYUJ010003291">
    <property type="protein sequence ID" value="CAK0804667.1"/>
    <property type="molecule type" value="Genomic_DNA"/>
</dbReference>
<reference evidence="6" key="1">
    <citation type="submission" date="2023-10" db="EMBL/GenBank/DDBJ databases">
        <authorList>
            <person name="Chen Y."/>
            <person name="Shah S."/>
            <person name="Dougan E. K."/>
            <person name="Thang M."/>
            <person name="Chan C."/>
        </authorList>
    </citation>
    <scope>NUCLEOTIDE SEQUENCE [LARGE SCALE GENOMIC DNA]</scope>
</reference>
<comment type="caution">
    <text evidence="6">The sequence shown here is derived from an EMBL/GenBank/DDBJ whole genome shotgun (WGS) entry which is preliminary data.</text>
</comment>
<accession>A0ABN9QG39</accession>
<evidence type="ECO:0000256" key="3">
    <source>
        <dbReference type="ARBA" id="ARBA00023134"/>
    </source>
</evidence>
<gene>
    <name evidence="6" type="ORF">PCOR1329_LOCUS11391</name>
</gene>
<evidence type="ECO:0000313" key="6">
    <source>
        <dbReference type="EMBL" id="CAK0804667.1"/>
    </source>
</evidence>
<dbReference type="SUPFAM" id="SSF54980">
    <property type="entry name" value="EF-G C-terminal domain-like"/>
    <property type="match status" value="1"/>
</dbReference>
<dbReference type="InterPro" id="IPR000640">
    <property type="entry name" value="EFG_V-like"/>
</dbReference>
<keyword evidence="3" id="KW-0342">GTP-binding</keyword>
<dbReference type="Pfam" id="PF00679">
    <property type="entry name" value="EFG_C"/>
    <property type="match status" value="1"/>
</dbReference>
<dbReference type="Gene3D" id="3.30.70.240">
    <property type="match status" value="1"/>
</dbReference>
<organism evidence="6 7">
    <name type="scientific">Prorocentrum cordatum</name>
    <dbReference type="NCBI Taxonomy" id="2364126"/>
    <lineage>
        <taxon>Eukaryota</taxon>
        <taxon>Sar</taxon>
        <taxon>Alveolata</taxon>
        <taxon>Dinophyceae</taxon>
        <taxon>Prorocentrales</taxon>
        <taxon>Prorocentraceae</taxon>
        <taxon>Prorocentrum</taxon>
    </lineage>
</organism>
<keyword evidence="2" id="KW-0648">Protein biosynthesis</keyword>
<evidence type="ECO:0000259" key="5">
    <source>
        <dbReference type="Pfam" id="PF00679"/>
    </source>
</evidence>
<keyword evidence="1" id="KW-0547">Nucleotide-binding</keyword>
<evidence type="ECO:0000256" key="4">
    <source>
        <dbReference type="SAM" id="MobiDB-lite"/>
    </source>
</evidence>
<sequence length="785" mass="80008">MHLPARGASPLLADVSRAEAAARGREQPLPRPAPLLRGLSLGGAAAALAAGAGRARRRRQGGRVRAGGAGAARRAGAGLGRLGAALRRGCRPEGERARAGGGACRSAAAGAAAAGAAGAGASDAASGELRRQGGASAPPSASGRRHTVALLGADGPAKAAVRRVLLGPGGAAEAPAAGQLGEQELQATNRVWCRPSPSALALVEAPGHVDFLPFVDIALRVCAGSVLRVRHARRPLGVVLWASREDVAEMTPQAASTAFSRAMADLRRLGVEPLALSVPAAQPGFALQSARAGAVEAALAAPGHAGDSATTDWLDVVAPVGDVASGAEAGTWEGSDPRTGARELVRPAADAPFAGITFQTTYLDGGSRKALDMLVVRGALHAGQRLHNATTGSHAITAPPLQRSGGAPGETVPVALPGDVVRLTLPSAEAPPGSGSLCTWCEPSAPVRLQVLHTQAYELLAGRHCTKAEDQSLRVEWEPGDGEMQLTTCGEEQLRRLCRTLRSRWGVHLGLQPCRIQYRATPWCTTEVRVAAGSGASAFAITARVAPASRGAGVRTSAEKCVLRSIGGQRGLRAFARGVRRTCERGVVALRVGRGGRARDAGAAFATLPVVDVDVRLLRLDLEAAGAYGAAVREAALLAAGARCVRRALGLPRSAAGGPPGAAGAAWLAAPAVRVLSPLAELAVRVPRRYAARVAGDLRARGGRVRALRRAAPSLVSVEASVQQASVQGYGAVLAALTDSTATFATHPGGYAEVAPADLPRALAAMAREAKSGPRSQRCPSPLWT</sequence>
<feature type="region of interest" description="Disordered" evidence="4">
    <location>
        <begin position="125"/>
        <end position="144"/>
    </location>
</feature>
<dbReference type="Gene3D" id="3.30.230.10">
    <property type="match status" value="1"/>
</dbReference>
<dbReference type="Proteomes" id="UP001189429">
    <property type="component" value="Unassembled WGS sequence"/>
</dbReference>
<dbReference type="PANTHER" id="PTHR43261:SF1">
    <property type="entry name" value="RIBOSOME-RELEASING FACTOR 2, MITOCHONDRIAL"/>
    <property type="match status" value="1"/>
</dbReference>
<protein>
    <recommendedName>
        <fullName evidence="5">Elongation factor EFG domain-containing protein</fullName>
    </recommendedName>
</protein>
<feature type="domain" description="Elongation factor EFG" evidence="5">
    <location>
        <begin position="677"/>
        <end position="756"/>
    </location>
</feature>
<keyword evidence="7" id="KW-1185">Reference proteome</keyword>
<dbReference type="PANTHER" id="PTHR43261">
    <property type="entry name" value="TRANSLATION ELONGATION FACTOR G-RELATED"/>
    <property type="match status" value="1"/>
</dbReference>
<name>A0ABN9QG39_9DINO</name>
<dbReference type="InterPro" id="IPR035647">
    <property type="entry name" value="EFG_III/V"/>
</dbReference>